<reference evidence="4" key="1">
    <citation type="journal article" date="2021" name="Mol. Ecol. Resour.">
        <title>Phylogenomic analyses of the genus Drosophila reveals genomic signals of climate adaptation.</title>
        <authorList>
            <person name="Li F."/>
            <person name="Rane R.V."/>
            <person name="Luria V."/>
            <person name="Xiong Z."/>
            <person name="Chen J."/>
            <person name="Li Z."/>
            <person name="Catullo R.A."/>
            <person name="Griffin P.C."/>
            <person name="Schiffer M."/>
            <person name="Pearce S."/>
            <person name="Lee S.F."/>
            <person name="McElroy K."/>
            <person name="Stocker A."/>
            <person name="Shirriffs J."/>
            <person name="Cockerell F."/>
            <person name="Coppin C."/>
            <person name="Sgro C.M."/>
            <person name="Karger A."/>
            <person name="Cain J.W."/>
            <person name="Weber J.A."/>
            <person name="Santpere G."/>
            <person name="Kirschner M.W."/>
            <person name="Hoffmann A.A."/>
            <person name="Oakeshott J.G."/>
            <person name="Zhang G."/>
        </authorList>
    </citation>
    <scope>NUCLEOTIDE SEQUENCE</scope>
    <source>
        <strain evidence="4">BGI-SZ-2011g</strain>
    </source>
</reference>
<gene>
    <name evidence="4" type="ORF">KR093_005157</name>
</gene>
<dbReference type="SMART" id="SM00700">
    <property type="entry name" value="JHBP"/>
    <property type="match status" value="1"/>
</dbReference>
<keyword evidence="2" id="KW-0090">Biological rhythms</keyword>
<dbReference type="InterPro" id="IPR038606">
    <property type="entry name" value="To_sf"/>
</dbReference>
<proteinExistence type="inferred from homology"/>
<evidence type="ECO:0000313" key="5">
    <source>
        <dbReference type="Proteomes" id="UP001200034"/>
    </source>
</evidence>
<comment type="caution">
    <text evidence="4">The sequence shown here is derived from an EMBL/GenBank/DDBJ whole genome shotgun (WGS) entry which is preliminary data.</text>
</comment>
<protein>
    <recommendedName>
        <fullName evidence="6">Circadian clock-controlled protein</fullName>
    </recommendedName>
</protein>
<dbReference type="AlphaFoldDB" id="A0AAD4JZL8"/>
<dbReference type="GO" id="GO:0005615">
    <property type="term" value="C:extracellular space"/>
    <property type="evidence" value="ECO:0007669"/>
    <property type="project" value="TreeGrafter"/>
</dbReference>
<dbReference type="Gene3D" id="3.15.10.30">
    <property type="entry name" value="Haemolymph juvenile hormone binding protein"/>
    <property type="match status" value="1"/>
</dbReference>
<organism evidence="4 5">
    <name type="scientific">Drosophila rubida</name>
    <dbReference type="NCBI Taxonomy" id="30044"/>
    <lineage>
        <taxon>Eukaryota</taxon>
        <taxon>Metazoa</taxon>
        <taxon>Ecdysozoa</taxon>
        <taxon>Arthropoda</taxon>
        <taxon>Hexapoda</taxon>
        <taxon>Insecta</taxon>
        <taxon>Pterygota</taxon>
        <taxon>Neoptera</taxon>
        <taxon>Endopterygota</taxon>
        <taxon>Diptera</taxon>
        <taxon>Brachycera</taxon>
        <taxon>Muscomorpha</taxon>
        <taxon>Ephydroidea</taxon>
        <taxon>Drosophilidae</taxon>
        <taxon>Drosophila</taxon>
    </lineage>
</organism>
<evidence type="ECO:0000256" key="2">
    <source>
        <dbReference type="ARBA" id="ARBA00023108"/>
    </source>
</evidence>
<dbReference type="Pfam" id="PF06585">
    <property type="entry name" value="JHBP"/>
    <property type="match status" value="1"/>
</dbReference>
<evidence type="ECO:0008006" key="6">
    <source>
        <dbReference type="Google" id="ProtNLM"/>
    </source>
</evidence>
<dbReference type="GO" id="GO:0007623">
    <property type="term" value="P:circadian rhythm"/>
    <property type="evidence" value="ECO:0007669"/>
    <property type="project" value="UniProtKB-ARBA"/>
</dbReference>
<evidence type="ECO:0000256" key="1">
    <source>
        <dbReference type="ARBA" id="ARBA00022729"/>
    </source>
</evidence>
<feature type="non-terminal residue" evidence="4">
    <location>
        <position position="233"/>
    </location>
</feature>
<evidence type="ECO:0000256" key="3">
    <source>
        <dbReference type="ARBA" id="ARBA00060902"/>
    </source>
</evidence>
<feature type="non-terminal residue" evidence="4">
    <location>
        <position position="1"/>
    </location>
</feature>
<accession>A0AAD4JZL8</accession>
<dbReference type="PANTHER" id="PTHR11008">
    <property type="entry name" value="PROTEIN TAKEOUT-LIKE PROTEIN"/>
    <property type="match status" value="1"/>
</dbReference>
<name>A0AAD4JZL8_9MUSC</name>
<sequence length="233" mass="26679">NRPTFAAEDIKKCHFGAKKCLTDSMNYVIKHYPKGIPEIGFNAIDVVNIGDLNLVQSNGAGGIWVVINLTNAINHGFENTTITRVEGFDKDPTKKYLTITGRIPRLIHKGHFAAKGHLSVIPVNLSGDSTSEFQNLRFTIKLKGIIEFRNNKRYLKLYKVLPIVKIDRWIVSMDDLFKYNSDLTIIVNKIFNDRWLEIWNEWEPTVLDAFSGVFLSIIEDTFQKISYDDLFLP</sequence>
<dbReference type="InterPro" id="IPR010562">
    <property type="entry name" value="Haemolymph_juvenile_hormone-bd"/>
</dbReference>
<comment type="similarity">
    <text evidence="3">Belongs to the TO family.</text>
</comment>
<dbReference type="EMBL" id="JAJJHW010002585">
    <property type="protein sequence ID" value="KAH8370833.1"/>
    <property type="molecule type" value="Genomic_DNA"/>
</dbReference>
<keyword evidence="1" id="KW-0732">Signal</keyword>
<dbReference type="PANTHER" id="PTHR11008:SF32">
    <property type="entry name" value="CIRCADIAN CLOCK-CONTROLLED PROTEIN DAYWAKE-RELATED"/>
    <property type="match status" value="1"/>
</dbReference>
<evidence type="ECO:0000313" key="4">
    <source>
        <dbReference type="EMBL" id="KAH8370833.1"/>
    </source>
</evidence>
<dbReference type="Proteomes" id="UP001200034">
    <property type="component" value="Unassembled WGS sequence"/>
</dbReference>
<dbReference type="FunFam" id="3.15.10.30:FF:000001">
    <property type="entry name" value="Takeout-like protein 1"/>
    <property type="match status" value="1"/>
</dbReference>
<keyword evidence="5" id="KW-1185">Reference proteome</keyword>